<gene>
    <name evidence="2" type="ORF">ACFQRI_19255</name>
</gene>
<protein>
    <submittedName>
        <fullName evidence="2">DUF2264 domain-containing protein</fullName>
    </submittedName>
</protein>
<sequence>MLPEEDRELSPHTGFTRLHWEAAADGLLAAAWRWASPSGGRLDLPGRPSRSGARSDGLEGFARTMLAAAFRTAGGADPRGWLERYADGLDAGTRTPGTDDAESWPVIRDHHAFGQPMVESASVALGLRLTRPLLWDRLDGSVQDRVEAWLRGALRSLPAPNNWYLFPFSVAGFLESVGRGDADTARVRQRALELLETWYRGQGWYTDGDGQAFDHYNGWALHLYPVLDAHLDGRSTEHAARLREFLSGFGLMFGADGAPVYFGRSMTYRFAAASAVGLGAVTGSTPLSPGVSRRLISGNLRYFLDRGCLDEDGLLSLGWHGPHEATLQPYSGPASPYWASKAFTCLLAGPDHPLWTEQEEPAPGEQEWAVALPGPGLLLQTSGGIARLHNHGSGHLRPHQAAIAAEADPLYDRQAYSSSTGPTARDNVADNHFAVVFRGSRSARRRVEPLGAGGAGELGWAASRHVPVFDGPVAALPGLRVDSVVVVRGWLELRVHRVTGAPPEAGAELTGWAAGDELVSALHPLHGWESADEVLAPAGTAFARSVRVPRLSGSGNGVFAALAGLTAEPVELRGAVAGVRAQHDRLEVRWSDGTTTLVSFEPVEVR</sequence>
<keyword evidence="3" id="KW-1185">Reference proteome</keyword>
<dbReference type="PANTHER" id="PTHR35339">
    <property type="entry name" value="LINALOOL DEHYDRATASE_ISOMERASE DOMAIN-CONTAINING PROTEIN"/>
    <property type="match status" value="1"/>
</dbReference>
<evidence type="ECO:0000313" key="2">
    <source>
        <dbReference type="EMBL" id="MFC7343546.1"/>
    </source>
</evidence>
<dbReference type="RefSeq" id="WP_380670709.1">
    <property type="nucleotide sequence ID" value="NZ_JBHTCJ010000010.1"/>
</dbReference>
<dbReference type="Proteomes" id="UP001596504">
    <property type="component" value="Unassembled WGS sequence"/>
</dbReference>
<organism evidence="2 3">
    <name type="scientific">Saccharopolyspora griseoalba</name>
    <dbReference type="NCBI Taxonomy" id="1431848"/>
    <lineage>
        <taxon>Bacteria</taxon>
        <taxon>Bacillati</taxon>
        <taxon>Actinomycetota</taxon>
        <taxon>Actinomycetes</taxon>
        <taxon>Pseudonocardiales</taxon>
        <taxon>Pseudonocardiaceae</taxon>
        <taxon>Saccharopolyspora</taxon>
    </lineage>
</organism>
<dbReference type="PIRSF" id="PIRSF014753">
    <property type="entry name" value="UCP014753"/>
    <property type="match status" value="1"/>
</dbReference>
<name>A0ABW2LLX6_9PSEU</name>
<evidence type="ECO:0000313" key="3">
    <source>
        <dbReference type="Proteomes" id="UP001596504"/>
    </source>
</evidence>
<dbReference type="PANTHER" id="PTHR35339:SF4">
    <property type="entry name" value="LINALOOL DEHYDRATASE_ISOMERASE DOMAIN-CONTAINING PROTEIN"/>
    <property type="match status" value="1"/>
</dbReference>
<comment type="caution">
    <text evidence="2">The sequence shown here is derived from an EMBL/GenBank/DDBJ whole genome shotgun (WGS) entry which is preliminary data.</text>
</comment>
<dbReference type="Pfam" id="PF10022">
    <property type="entry name" value="DUF2264"/>
    <property type="match status" value="1"/>
</dbReference>
<accession>A0ABW2LLX6</accession>
<proteinExistence type="predicted"/>
<dbReference type="EMBL" id="JBHTCJ010000010">
    <property type="protein sequence ID" value="MFC7343546.1"/>
    <property type="molecule type" value="Genomic_DNA"/>
</dbReference>
<dbReference type="InterPro" id="IPR049349">
    <property type="entry name" value="DUF2264_N"/>
</dbReference>
<feature type="domain" description="DUF2264" evidence="1">
    <location>
        <begin position="16"/>
        <end position="361"/>
    </location>
</feature>
<dbReference type="InterPro" id="IPR016624">
    <property type="entry name" value="UCP014753"/>
</dbReference>
<reference evidence="3" key="1">
    <citation type="journal article" date="2019" name="Int. J. Syst. Evol. Microbiol.">
        <title>The Global Catalogue of Microorganisms (GCM) 10K type strain sequencing project: providing services to taxonomists for standard genome sequencing and annotation.</title>
        <authorList>
            <consortium name="The Broad Institute Genomics Platform"/>
            <consortium name="The Broad Institute Genome Sequencing Center for Infectious Disease"/>
            <person name="Wu L."/>
            <person name="Ma J."/>
        </authorList>
    </citation>
    <scope>NUCLEOTIDE SEQUENCE [LARGE SCALE GENOMIC DNA]</scope>
    <source>
        <strain evidence="3">WLHS5</strain>
    </source>
</reference>
<evidence type="ECO:0000259" key="1">
    <source>
        <dbReference type="Pfam" id="PF10022"/>
    </source>
</evidence>